<protein>
    <recommendedName>
        <fullName evidence="1">Carrier domain-containing protein</fullName>
    </recommendedName>
</protein>
<reference evidence="3" key="1">
    <citation type="submission" date="2015-07" db="EMBL/GenBank/DDBJ databases">
        <authorList>
            <person name="Ju K.-S."/>
            <person name="Doroghazi J.R."/>
            <person name="Metcalf W.W."/>
        </authorList>
    </citation>
    <scope>NUCLEOTIDE SEQUENCE [LARGE SCALE GENOMIC DNA]</scope>
    <source>
        <strain evidence="3">NRRL ISP-5002</strain>
    </source>
</reference>
<evidence type="ECO:0000313" key="3">
    <source>
        <dbReference type="Proteomes" id="UP000037982"/>
    </source>
</evidence>
<feature type="domain" description="Carrier" evidence="1">
    <location>
        <begin position="4"/>
        <end position="84"/>
    </location>
</feature>
<dbReference type="InterPro" id="IPR009081">
    <property type="entry name" value="PP-bd_ACP"/>
</dbReference>
<dbReference type="Gene3D" id="1.10.1200.10">
    <property type="entry name" value="ACP-like"/>
    <property type="match status" value="1"/>
</dbReference>
<keyword evidence="3" id="KW-1185">Reference proteome</keyword>
<comment type="caution">
    <text evidence="2">The sequence shown here is derived from an EMBL/GenBank/DDBJ whole genome shotgun (WGS) entry which is preliminary data.</text>
</comment>
<name>A0A0N0XSE2_9ACTN</name>
<dbReference type="PATRIC" id="fig|66876.3.peg.6074"/>
<dbReference type="InterPro" id="IPR036736">
    <property type="entry name" value="ACP-like_sf"/>
</dbReference>
<accession>A0A0N0XSE2</accession>
<dbReference type="Proteomes" id="UP000037982">
    <property type="component" value="Unassembled WGS sequence"/>
</dbReference>
<organism evidence="2 3">
    <name type="scientific">Streptomyces chattanoogensis</name>
    <dbReference type="NCBI Taxonomy" id="66876"/>
    <lineage>
        <taxon>Bacteria</taxon>
        <taxon>Bacillati</taxon>
        <taxon>Actinomycetota</taxon>
        <taxon>Actinomycetes</taxon>
        <taxon>Kitasatosporales</taxon>
        <taxon>Streptomycetaceae</taxon>
        <taxon>Streptomyces</taxon>
    </lineage>
</organism>
<gene>
    <name evidence="2" type="ORF">ADL29_27725</name>
</gene>
<dbReference type="PROSITE" id="PS50075">
    <property type="entry name" value="CARRIER"/>
    <property type="match status" value="1"/>
</dbReference>
<evidence type="ECO:0000259" key="1">
    <source>
        <dbReference type="PROSITE" id="PS50075"/>
    </source>
</evidence>
<evidence type="ECO:0000313" key="2">
    <source>
        <dbReference type="EMBL" id="KPC60768.1"/>
    </source>
</evidence>
<sequence length="89" mass="9572">MRVNSVEDLCTLISSKITWGRGEDPQQLTADTPLLEMGLLDSLAIMEIVSALDKEHGLALPDGEVVAANFRTPKALWTLIENLPAGAAK</sequence>
<dbReference type="EMBL" id="LGKG01000156">
    <property type="protein sequence ID" value="KPC60768.1"/>
    <property type="molecule type" value="Genomic_DNA"/>
</dbReference>
<proteinExistence type="predicted"/>
<dbReference type="AlphaFoldDB" id="A0A0N0XSE2"/>
<dbReference type="SUPFAM" id="SSF47336">
    <property type="entry name" value="ACP-like"/>
    <property type="match status" value="1"/>
</dbReference>
<dbReference type="Pfam" id="PF00550">
    <property type="entry name" value="PP-binding"/>
    <property type="match status" value="1"/>
</dbReference>